<keyword evidence="1" id="KW-0560">Oxidoreductase</keyword>
<gene>
    <name evidence="2" type="ORF">FEM48_Zijuj09G0205100</name>
</gene>
<dbReference type="PANTHER" id="PTHR13847">
    <property type="entry name" value="SARCOSINE DEHYDROGENASE-RELATED"/>
    <property type="match status" value="1"/>
</dbReference>
<proteinExistence type="predicted"/>
<evidence type="ECO:0000256" key="1">
    <source>
        <dbReference type="ARBA" id="ARBA00023002"/>
    </source>
</evidence>
<comment type="caution">
    <text evidence="2">The sequence shown here is derived from an EMBL/GenBank/DDBJ whole genome shotgun (WGS) entry which is preliminary data.</text>
</comment>
<organism evidence="2 3">
    <name type="scientific">Ziziphus jujuba var. spinosa</name>
    <dbReference type="NCBI Taxonomy" id="714518"/>
    <lineage>
        <taxon>Eukaryota</taxon>
        <taxon>Viridiplantae</taxon>
        <taxon>Streptophyta</taxon>
        <taxon>Embryophyta</taxon>
        <taxon>Tracheophyta</taxon>
        <taxon>Spermatophyta</taxon>
        <taxon>Magnoliopsida</taxon>
        <taxon>eudicotyledons</taxon>
        <taxon>Gunneridae</taxon>
        <taxon>Pentapetalae</taxon>
        <taxon>rosids</taxon>
        <taxon>fabids</taxon>
        <taxon>Rosales</taxon>
        <taxon>Rhamnaceae</taxon>
        <taxon>Paliureae</taxon>
        <taxon>Ziziphus</taxon>
    </lineage>
</organism>
<sequence>MMGLLLLVKFECLGERRKFSPFVVCHFEVVVILGQGYLWMVHKTPGRHIWDLAIRNDRLGMMLAERLREQGLDPLQHLGWNNNKGSILIGRRHGELDALKGRVTLLRHAGLRAEYLSGGELLLKEPDLLVDEDSVAAFVNRHFSSEGRYVEFFYDQVTSLLRLVVILFGCARSCNDWPNIKMEIVLSRASPENHLCCQSGKLHRIELLHFYDPVRIRYLHVLDGLDLSVAVVDKAVPCSGRSLEELDVLKRRVTLLRDAGLRAEYLSGGDLLLKETDLLIDEDSGAALLRFMCRLTGIFASEDRYVEFFYDPVTSLLRYHSSEEVIAVKASKNTLYSKKAIVVAADCWSRSLMHDLFRESEIVLDAPEKPQKGHQLVLENFDSLKVNHGQMEAGYVNH</sequence>
<evidence type="ECO:0000313" key="3">
    <source>
        <dbReference type="Proteomes" id="UP000813462"/>
    </source>
</evidence>
<dbReference type="GO" id="GO:0005737">
    <property type="term" value="C:cytoplasm"/>
    <property type="evidence" value="ECO:0007669"/>
    <property type="project" value="TreeGrafter"/>
</dbReference>
<accession>A0A978UV58</accession>
<dbReference type="PANTHER" id="PTHR13847:SF287">
    <property type="entry name" value="FAD-DEPENDENT OXIDOREDUCTASE DOMAIN-CONTAINING PROTEIN 1"/>
    <property type="match status" value="1"/>
</dbReference>
<dbReference type="EMBL" id="JAEACU010000009">
    <property type="protein sequence ID" value="KAH7518758.1"/>
    <property type="molecule type" value="Genomic_DNA"/>
</dbReference>
<dbReference type="GO" id="GO:0016491">
    <property type="term" value="F:oxidoreductase activity"/>
    <property type="evidence" value="ECO:0007669"/>
    <property type="project" value="UniProtKB-KW"/>
</dbReference>
<protein>
    <submittedName>
        <fullName evidence="2">Uncharacterized protein</fullName>
    </submittedName>
</protein>
<reference evidence="2" key="1">
    <citation type="journal article" date="2021" name="Front. Plant Sci.">
        <title>Chromosome-Scale Genome Assembly for Chinese Sour Jujube and Insights Into Its Genome Evolution and Domestication Signature.</title>
        <authorList>
            <person name="Shen L.-Y."/>
            <person name="Luo H."/>
            <person name="Wang X.-L."/>
            <person name="Wang X.-M."/>
            <person name="Qiu X.-J."/>
            <person name="Liu H."/>
            <person name="Zhou S.-S."/>
            <person name="Jia K.-H."/>
            <person name="Nie S."/>
            <person name="Bao Y.-T."/>
            <person name="Zhang R.-G."/>
            <person name="Yun Q.-Z."/>
            <person name="Chai Y.-H."/>
            <person name="Lu J.-Y."/>
            <person name="Li Y."/>
            <person name="Zhao S.-W."/>
            <person name="Mao J.-F."/>
            <person name="Jia S.-G."/>
            <person name="Mao Y.-M."/>
        </authorList>
    </citation>
    <scope>NUCLEOTIDE SEQUENCE</scope>
    <source>
        <strain evidence="2">AT0</strain>
        <tissue evidence="2">Leaf</tissue>
    </source>
</reference>
<name>A0A978UV58_ZIZJJ</name>
<dbReference type="Proteomes" id="UP000813462">
    <property type="component" value="Unassembled WGS sequence"/>
</dbReference>
<dbReference type="AlphaFoldDB" id="A0A978UV58"/>
<evidence type="ECO:0000313" key="2">
    <source>
        <dbReference type="EMBL" id="KAH7518758.1"/>
    </source>
</evidence>